<dbReference type="SMART" id="SM00967">
    <property type="entry name" value="SpoU_sub_bind"/>
    <property type="match status" value="1"/>
</dbReference>
<comment type="caution">
    <text evidence="5">The sequence shown here is derived from an EMBL/GenBank/DDBJ whole genome shotgun (WGS) entry which is preliminary data.</text>
</comment>
<dbReference type="InterPro" id="IPR029064">
    <property type="entry name" value="Ribosomal_eL30-like_sf"/>
</dbReference>
<gene>
    <name evidence="5" type="primary">spoU</name>
    <name evidence="5" type="ORF">LFYK43_14490</name>
</gene>
<dbReference type="RefSeq" id="WP_124976901.1">
    <property type="nucleotide sequence ID" value="NZ_BFFP01000023.1"/>
</dbReference>
<dbReference type="Pfam" id="PF22435">
    <property type="entry name" value="MRM3-like_sub_bind"/>
    <property type="match status" value="1"/>
</dbReference>
<evidence type="ECO:0000256" key="3">
    <source>
        <dbReference type="ARBA" id="ARBA00022679"/>
    </source>
</evidence>
<reference evidence="5 6" key="1">
    <citation type="journal article" date="2019" name="Int. J. Syst. Evol. Microbiol.">
        <title>Lactobacillus salitolerans sp. nov., a novel lactic acid bacterium isolated from spent mushroom substrates.</title>
        <authorList>
            <person name="Tohno M."/>
            <person name="Tanizawa Y."/>
            <person name="Kojima Y."/>
            <person name="Sakamoto M."/>
            <person name="Nakamura Y."/>
            <person name="Ohkuma M."/>
            <person name="Kobayashi H."/>
        </authorList>
    </citation>
    <scope>NUCLEOTIDE SEQUENCE [LARGE SCALE GENOMIC DNA]</scope>
    <source>
        <strain evidence="5 6">YK43</strain>
    </source>
</reference>
<evidence type="ECO:0000313" key="5">
    <source>
        <dbReference type="EMBL" id="GBG94990.1"/>
    </source>
</evidence>
<dbReference type="InterPro" id="IPR051259">
    <property type="entry name" value="rRNA_Methyltransferase"/>
</dbReference>
<dbReference type="GO" id="GO:0008173">
    <property type="term" value="F:RNA methyltransferase activity"/>
    <property type="evidence" value="ECO:0007669"/>
    <property type="project" value="InterPro"/>
</dbReference>
<evidence type="ECO:0000256" key="1">
    <source>
        <dbReference type="ARBA" id="ARBA00007228"/>
    </source>
</evidence>
<dbReference type="Pfam" id="PF00588">
    <property type="entry name" value="SpoU_methylase"/>
    <property type="match status" value="1"/>
</dbReference>
<protein>
    <submittedName>
        <fullName evidence="5">rRNA methyltransferase</fullName>
    </submittedName>
</protein>
<dbReference type="PANTHER" id="PTHR43191">
    <property type="entry name" value="RRNA METHYLTRANSFERASE 3"/>
    <property type="match status" value="1"/>
</dbReference>
<dbReference type="GO" id="GO:0003723">
    <property type="term" value="F:RNA binding"/>
    <property type="evidence" value="ECO:0007669"/>
    <property type="project" value="InterPro"/>
</dbReference>
<evidence type="ECO:0000259" key="4">
    <source>
        <dbReference type="SMART" id="SM00967"/>
    </source>
</evidence>
<feature type="domain" description="RNA 2-O ribose methyltransferase substrate binding" evidence="4">
    <location>
        <begin position="31"/>
        <end position="103"/>
    </location>
</feature>
<keyword evidence="2 5" id="KW-0489">Methyltransferase</keyword>
<keyword evidence="6" id="KW-1185">Reference proteome</keyword>
<comment type="similarity">
    <text evidence="1">Belongs to the class IV-like SAM-binding methyltransferase superfamily. RNA methyltransferase TrmH family.</text>
</comment>
<dbReference type="Proteomes" id="UP000286848">
    <property type="component" value="Unassembled WGS sequence"/>
</dbReference>
<dbReference type="OrthoDB" id="9785673at2"/>
<proteinExistence type="inferred from homology"/>
<dbReference type="InterPro" id="IPR029026">
    <property type="entry name" value="tRNA_m1G_MTases_N"/>
</dbReference>
<dbReference type="InterPro" id="IPR029028">
    <property type="entry name" value="Alpha/beta_knot_MTases"/>
</dbReference>
<dbReference type="GO" id="GO:0006396">
    <property type="term" value="P:RNA processing"/>
    <property type="evidence" value="ECO:0007669"/>
    <property type="project" value="InterPro"/>
</dbReference>
<dbReference type="GO" id="GO:0032259">
    <property type="term" value="P:methylation"/>
    <property type="evidence" value="ECO:0007669"/>
    <property type="project" value="UniProtKB-KW"/>
</dbReference>
<dbReference type="Gene3D" id="3.40.1280.10">
    <property type="match status" value="1"/>
</dbReference>
<dbReference type="InterPro" id="IPR013123">
    <property type="entry name" value="SpoU_subst-bd"/>
</dbReference>
<dbReference type="SUPFAM" id="SSF55315">
    <property type="entry name" value="L30e-like"/>
    <property type="match status" value="1"/>
</dbReference>
<name>A0A401ITW6_9LACO</name>
<accession>A0A401ITW6</accession>
<dbReference type="InterPro" id="IPR053888">
    <property type="entry name" value="MRM3-like_sub_bind"/>
</dbReference>
<organism evidence="5 6">
    <name type="scientific">Ligilactobacillus salitolerans</name>
    <dbReference type="NCBI Taxonomy" id="1808352"/>
    <lineage>
        <taxon>Bacteria</taxon>
        <taxon>Bacillati</taxon>
        <taxon>Bacillota</taxon>
        <taxon>Bacilli</taxon>
        <taxon>Lactobacillales</taxon>
        <taxon>Lactobacillaceae</taxon>
        <taxon>Ligilactobacillus</taxon>
    </lineage>
</organism>
<dbReference type="Gene3D" id="3.30.1330.30">
    <property type="match status" value="1"/>
</dbReference>
<dbReference type="AlphaFoldDB" id="A0A401ITW6"/>
<sequence length="257" mass="27941">MKVIQSTGNTTVKNWKKLQTRKGRNQQGKYLLEGWHLVREALTAGEKISEIMVTSTAFAQIDLQADLPQEAALFEISEEVAQKLSATPSPQGIFATVIIDENASLRPDQATGAWLFLDTVQDPGNVGTMVRTADAAGFAGVVLSHGSVDFYQPKLVRSMQGSQFHIQISQGDLSEWTAAFQANSYPVFGSELNEKARSYDKVGRHENFALVMGNEGNGLSSKMLQQTSLNLYIPLKGKAESLNVAVAAGIMMFALKA</sequence>
<dbReference type="PANTHER" id="PTHR43191:SF2">
    <property type="entry name" value="RRNA METHYLTRANSFERASE 3, MITOCHONDRIAL"/>
    <property type="match status" value="1"/>
</dbReference>
<keyword evidence="3 5" id="KW-0808">Transferase</keyword>
<evidence type="ECO:0000313" key="6">
    <source>
        <dbReference type="Proteomes" id="UP000286848"/>
    </source>
</evidence>
<dbReference type="GO" id="GO:0005737">
    <property type="term" value="C:cytoplasm"/>
    <property type="evidence" value="ECO:0007669"/>
    <property type="project" value="UniProtKB-ARBA"/>
</dbReference>
<dbReference type="EMBL" id="BFFP01000023">
    <property type="protein sequence ID" value="GBG94990.1"/>
    <property type="molecule type" value="Genomic_DNA"/>
</dbReference>
<dbReference type="SUPFAM" id="SSF75217">
    <property type="entry name" value="alpha/beta knot"/>
    <property type="match status" value="1"/>
</dbReference>
<dbReference type="InterPro" id="IPR001537">
    <property type="entry name" value="SpoU_MeTrfase"/>
</dbReference>
<dbReference type="CDD" id="cd18095">
    <property type="entry name" value="SpoU-like_rRNA-MTase"/>
    <property type="match status" value="1"/>
</dbReference>
<evidence type="ECO:0000256" key="2">
    <source>
        <dbReference type="ARBA" id="ARBA00022603"/>
    </source>
</evidence>